<feature type="compositionally biased region" description="Low complexity" evidence="1">
    <location>
        <begin position="219"/>
        <end position="233"/>
    </location>
</feature>
<sequence length="541" mass="57407">MSHHGLLPSDPFYRDFAEPADTRADTSRTSADDDRLHPLSQGASQAAPIYASPSHTTTADTTALRRGRGPPVALALRHPIPPTVPTPSTASGSTYNAHSVNLFPQHSHSTTVPRNLPARSVLAPQRILPRPAIHGSTPYPPDQQHRGPSPLDSFHALPSTYGAGTPFHTQQRHDATSAGVYGSGSSAFPAPPNFQQTDPTQSSDLFSMYGGGAPHPAYQQQQSASNVSSGSSSFPFAPPNVQIPAGSAGFLSSYAGGLSSSSYAPTSPYSMQTATGPASASTSFATHVSPGSGFFSPDGDGLRLLSPSFASASPYSMQTGAASASAPFATHVPPSFQFSSASGALSSDYGSGQGVYNRHSAALPQYGIPTGAYGSTPPVPPILPIAASPSTPPPTEGWGLYTINLAGRDNRWAYRRRDSDLSFLCPLSTREGRFKCHEIYDTPGAISVHVGTAHGDIEPDMYLKKQIGDMQYVVCPFELCCWLERDTSDHHMGRHVRYHDADVGDWCVHCHATTKLGDDTESHSVSCKHDQCQCKFAAHRH</sequence>
<keyword evidence="3" id="KW-1185">Reference proteome</keyword>
<protein>
    <submittedName>
        <fullName evidence="2">Uncharacterized protein</fullName>
    </submittedName>
</protein>
<dbReference type="Proteomes" id="UP000077266">
    <property type="component" value="Unassembled WGS sequence"/>
</dbReference>
<dbReference type="InParanoid" id="A0A165JRP2"/>
<gene>
    <name evidence="2" type="ORF">EXIGLDRAFT_834401</name>
</gene>
<dbReference type="STRING" id="1314781.A0A165JRP2"/>
<feature type="region of interest" description="Disordered" evidence="1">
    <location>
        <begin position="130"/>
        <end position="233"/>
    </location>
</feature>
<evidence type="ECO:0000313" key="2">
    <source>
        <dbReference type="EMBL" id="KZV95237.1"/>
    </source>
</evidence>
<accession>A0A165JRP2</accession>
<dbReference type="AlphaFoldDB" id="A0A165JRP2"/>
<name>A0A165JRP2_EXIGL</name>
<feature type="compositionally biased region" description="Basic and acidic residues" evidence="1">
    <location>
        <begin position="12"/>
        <end position="37"/>
    </location>
</feature>
<feature type="compositionally biased region" description="Polar residues" evidence="1">
    <location>
        <begin position="86"/>
        <end position="97"/>
    </location>
</feature>
<evidence type="ECO:0000256" key="1">
    <source>
        <dbReference type="SAM" id="MobiDB-lite"/>
    </source>
</evidence>
<dbReference type="EMBL" id="KV425960">
    <property type="protein sequence ID" value="KZV95237.1"/>
    <property type="molecule type" value="Genomic_DNA"/>
</dbReference>
<proteinExistence type="predicted"/>
<evidence type="ECO:0000313" key="3">
    <source>
        <dbReference type="Proteomes" id="UP000077266"/>
    </source>
</evidence>
<reference evidence="2 3" key="1">
    <citation type="journal article" date="2016" name="Mol. Biol. Evol.">
        <title>Comparative Genomics of Early-Diverging Mushroom-Forming Fungi Provides Insights into the Origins of Lignocellulose Decay Capabilities.</title>
        <authorList>
            <person name="Nagy L.G."/>
            <person name="Riley R."/>
            <person name="Tritt A."/>
            <person name="Adam C."/>
            <person name="Daum C."/>
            <person name="Floudas D."/>
            <person name="Sun H."/>
            <person name="Yadav J.S."/>
            <person name="Pangilinan J."/>
            <person name="Larsson K.H."/>
            <person name="Matsuura K."/>
            <person name="Barry K."/>
            <person name="Labutti K."/>
            <person name="Kuo R."/>
            <person name="Ohm R.A."/>
            <person name="Bhattacharya S.S."/>
            <person name="Shirouzu T."/>
            <person name="Yoshinaga Y."/>
            <person name="Martin F.M."/>
            <person name="Grigoriev I.V."/>
            <person name="Hibbett D.S."/>
        </authorList>
    </citation>
    <scope>NUCLEOTIDE SEQUENCE [LARGE SCALE GENOMIC DNA]</scope>
    <source>
        <strain evidence="2 3">HHB12029</strain>
    </source>
</reference>
<feature type="compositionally biased region" description="Polar residues" evidence="1">
    <location>
        <begin position="193"/>
        <end position="205"/>
    </location>
</feature>
<organism evidence="2 3">
    <name type="scientific">Exidia glandulosa HHB12029</name>
    <dbReference type="NCBI Taxonomy" id="1314781"/>
    <lineage>
        <taxon>Eukaryota</taxon>
        <taxon>Fungi</taxon>
        <taxon>Dikarya</taxon>
        <taxon>Basidiomycota</taxon>
        <taxon>Agaricomycotina</taxon>
        <taxon>Agaricomycetes</taxon>
        <taxon>Auriculariales</taxon>
        <taxon>Exidiaceae</taxon>
        <taxon>Exidia</taxon>
    </lineage>
</organism>
<feature type="region of interest" description="Disordered" evidence="1">
    <location>
        <begin position="1"/>
        <end position="97"/>
    </location>
</feature>